<gene>
    <name evidence="4" type="ORF">LOC71_22930</name>
</gene>
<dbReference type="Gene3D" id="1.25.40.10">
    <property type="entry name" value="Tetratricopeptide repeat domain"/>
    <property type="match status" value="2"/>
</dbReference>
<dbReference type="SUPFAM" id="SSF48452">
    <property type="entry name" value="TPR-like"/>
    <property type="match status" value="2"/>
</dbReference>
<dbReference type="InterPro" id="IPR027039">
    <property type="entry name" value="Crtac1"/>
</dbReference>
<organism evidence="4 5">
    <name type="scientific">Rhodopirellula halodulae</name>
    <dbReference type="NCBI Taxonomy" id="2894198"/>
    <lineage>
        <taxon>Bacteria</taxon>
        <taxon>Pseudomonadati</taxon>
        <taxon>Planctomycetota</taxon>
        <taxon>Planctomycetia</taxon>
        <taxon>Pirellulales</taxon>
        <taxon>Pirellulaceae</taxon>
        <taxon>Rhodopirellula</taxon>
    </lineage>
</organism>
<feature type="domain" description="ASPIC/UnbV" evidence="3">
    <location>
        <begin position="859"/>
        <end position="926"/>
    </location>
</feature>
<comment type="caution">
    <text evidence="4">The sequence shown here is derived from an EMBL/GenBank/DDBJ whole genome shotgun (WGS) entry which is preliminary data.</text>
</comment>
<protein>
    <submittedName>
        <fullName evidence="4">FG-GAP-like repeat-containing protein</fullName>
    </submittedName>
</protein>
<evidence type="ECO:0000256" key="2">
    <source>
        <dbReference type="SAM" id="MobiDB-lite"/>
    </source>
</evidence>
<dbReference type="InterPro" id="IPR011990">
    <property type="entry name" value="TPR-like_helical_dom_sf"/>
</dbReference>
<feature type="compositionally biased region" description="Basic and acidic residues" evidence="2">
    <location>
        <begin position="393"/>
        <end position="403"/>
    </location>
</feature>
<dbReference type="RefSeq" id="WP_230276784.1">
    <property type="nucleotide sequence ID" value="NZ_JAJKFW010000063.1"/>
</dbReference>
<dbReference type="PANTHER" id="PTHR16026:SF0">
    <property type="entry name" value="CARTILAGE ACIDIC PROTEIN 1"/>
    <property type="match status" value="1"/>
</dbReference>
<dbReference type="SUPFAM" id="SSF69318">
    <property type="entry name" value="Integrin alpha N-terminal domain"/>
    <property type="match status" value="1"/>
</dbReference>
<dbReference type="Pfam" id="PF13517">
    <property type="entry name" value="FG-GAP_3"/>
    <property type="match status" value="1"/>
</dbReference>
<evidence type="ECO:0000313" key="5">
    <source>
        <dbReference type="Proteomes" id="UP001430306"/>
    </source>
</evidence>
<dbReference type="InterPro" id="IPR013517">
    <property type="entry name" value="FG-GAP"/>
</dbReference>
<feature type="region of interest" description="Disordered" evidence="2">
    <location>
        <begin position="384"/>
        <end position="403"/>
    </location>
</feature>
<keyword evidence="1" id="KW-0732">Signal</keyword>
<name>A0ABS8NP44_9BACT</name>
<proteinExistence type="predicted"/>
<accession>A0ABS8NP44</accession>
<evidence type="ECO:0000313" key="4">
    <source>
        <dbReference type="EMBL" id="MCC9645144.1"/>
    </source>
</evidence>
<keyword evidence="5" id="KW-1185">Reference proteome</keyword>
<dbReference type="Proteomes" id="UP001430306">
    <property type="component" value="Unassembled WGS sequence"/>
</dbReference>
<dbReference type="Gene3D" id="2.130.10.130">
    <property type="entry name" value="Integrin alpha, N-terminal"/>
    <property type="match status" value="2"/>
</dbReference>
<sequence length="940" mass="104327">MISPDDVSLLVAVAEVKQRLGKGDEVAALLQAACEADQFEDEALVLQTVAGFMATGQLFESIELLEKVVRAYPERKEMRRWLFDCLVSSEQIHRAIPHGRKLIRDRYFDAVLLFSMSQNEQRDREVQSLNLLAERNPSDVRLKIGMARIEMDHGHFDKASELLDPILSQHPSFLPAWALEGERLLLVDDLDGLNAWERNLPDDVRKHSWLVWAVLGDWAVLRSDYAEAVQCYWRSIEINNGVGKVHAKLAQALKNAIEEKDGGTDSLLTELTQRAELLERLVQEKDRFYRANMKSLPIATLIAKTLSELGRHWEAEAWIANGIRDQPGLHPDATAVRGEIVRHLRSDLPWQTSVPAYETLRQQIVPRLVASSAKSDDLANQISAHSVGSLGQSRRERSNPPKETLTDYRLLEASENFGIDDTRHEPIRLENGMIPIYSQLGSGGAALDYDLDGWPDLFVAGTVAEVKSQELCNGNFYRNVAGHFEGQRDRIGVSPRGYAQGVCTGDLNADGFVDLVQLKYGRDTVFLNNGDGTFSKSDRWFQSIDDGWSTSGAVADLDGDGIADFISLRYCNEKTALTKRCRNPDGSLGLCAPTQYEAVTDHFYQGLPTGGFKSVTDEWCIPPSNPGRGLGIVVGQFDDNSSLDVFVANDMTSNHYWTRSRSESSMWRESGTLSGLALDWRSRPQASMGIATGDLDGDLDVDFYVTNFEKEHNALYLQQSPGIWADRASSAGLVTPSFDLLGFGAVAIDLDNGGSQEVFVTNGHVEHDAEVGYEQPPLLWSRNRGEFSIVPNEEIGGYFLEKHVGRAVWSMDVDRDRRADLLITHQGAPTAILHNQTDEALANQSLQLRLVGTRSGRDAVGTVVTVIDGERKLRHWVTAGDGFLASSDRLINVGLGQRDGNQAVAVEIQWPTGVAEQFRVVPNHETLLVEGTSETYVIDR</sequence>
<dbReference type="PANTHER" id="PTHR16026">
    <property type="entry name" value="CARTILAGE ACIDIC PROTEIN 1"/>
    <property type="match status" value="1"/>
</dbReference>
<evidence type="ECO:0000259" key="3">
    <source>
        <dbReference type="Pfam" id="PF07593"/>
    </source>
</evidence>
<evidence type="ECO:0000256" key="1">
    <source>
        <dbReference type="ARBA" id="ARBA00022729"/>
    </source>
</evidence>
<dbReference type="Pfam" id="PF07593">
    <property type="entry name" value="UnbV_ASPIC"/>
    <property type="match status" value="1"/>
</dbReference>
<dbReference type="EMBL" id="JAJKFW010000063">
    <property type="protein sequence ID" value="MCC9645144.1"/>
    <property type="molecule type" value="Genomic_DNA"/>
</dbReference>
<dbReference type="InterPro" id="IPR011519">
    <property type="entry name" value="UnbV_ASPIC"/>
</dbReference>
<dbReference type="InterPro" id="IPR028994">
    <property type="entry name" value="Integrin_alpha_N"/>
</dbReference>
<reference evidence="4" key="1">
    <citation type="submission" date="2021-11" db="EMBL/GenBank/DDBJ databases">
        <title>Genome sequence.</title>
        <authorList>
            <person name="Sun Q."/>
        </authorList>
    </citation>
    <scope>NUCLEOTIDE SEQUENCE</scope>
    <source>
        <strain evidence="4">JC740</strain>
    </source>
</reference>